<dbReference type="Proteomes" id="UP000790787">
    <property type="component" value="Chromosome 5"/>
</dbReference>
<reference evidence="1" key="1">
    <citation type="journal article" date="2014" name="Nat. Commun.">
        <title>The tobacco genome sequence and its comparison with those of tomato and potato.</title>
        <authorList>
            <person name="Sierro N."/>
            <person name="Battey J.N."/>
            <person name="Ouadi S."/>
            <person name="Bakaher N."/>
            <person name="Bovet L."/>
            <person name="Willig A."/>
            <person name="Goepfert S."/>
            <person name="Peitsch M.C."/>
            <person name="Ivanov N.V."/>
        </authorList>
    </citation>
    <scope>NUCLEOTIDE SEQUENCE [LARGE SCALE GENOMIC DNA]</scope>
</reference>
<evidence type="ECO:0000313" key="1">
    <source>
        <dbReference type="Proteomes" id="UP000790787"/>
    </source>
</evidence>
<protein>
    <submittedName>
        <fullName evidence="2">Uncharacterized protein LOC107775335</fullName>
    </submittedName>
</protein>
<proteinExistence type="predicted"/>
<reference evidence="2" key="2">
    <citation type="submission" date="2025-08" db="UniProtKB">
        <authorList>
            <consortium name="RefSeq"/>
        </authorList>
    </citation>
    <scope>IDENTIFICATION</scope>
    <source>
        <tissue evidence="2">Leaf</tissue>
    </source>
</reference>
<sequence length="102" mass="11866">MLENVMISVHGADVMPFIFGDFARDLLAQVKSLTVKAIYDQIKYFPTEILIFRNLRKLNMVLVLTDDFDIVKISPLRRLSSFLIFECCAIEDNKGSKRKWHN</sequence>
<dbReference type="RefSeq" id="XP_075108750.1">
    <property type="nucleotide sequence ID" value="XM_075252649.1"/>
</dbReference>
<gene>
    <name evidence="2" type="primary">LOC107775335</name>
</gene>
<name>A0AC58UGY2_TOBAC</name>
<evidence type="ECO:0000313" key="2">
    <source>
        <dbReference type="RefSeq" id="XP_075108750.1"/>
    </source>
</evidence>
<accession>A0AC58UGY2</accession>
<organism evidence="1 2">
    <name type="scientific">Nicotiana tabacum</name>
    <name type="common">Common tobacco</name>
    <dbReference type="NCBI Taxonomy" id="4097"/>
    <lineage>
        <taxon>Eukaryota</taxon>
        <taxon>Viridiplantae</taxon>
        <taxon>Streptophyta</taxon>
        <taxon>Embryophyta</taxon>
        <taxon>Tracheophyta</taxon>
        <taxon>Spermatophyta</taxon>
        <taxon>Magnoliopsida</taxon>
        <taxon>eudicotyledons</taxon>
        <taxon>Gunneridae</taxon>
        <taxon>Pentapetalae</taxon>
        <taxon>asterids</taxon>
        <taxon>lamiids</taxon>
        <taxon>Solanales</taxon>
        <taxon>Solanaceae</taxon>
        <taxon>Nicotianoideae</taxon>
        <taxon>Nicotianeae</taxon>
        <taxon>Nicotiana</taxon>
    </lineage>
</organism>
<keyword evidence="1" id="KW-1185">Reference proteome</keyword>